<dbReference type="PROSITE" id="PS51750">
    <property type="entry name" value="BRO_N"/>
    <property type="match status" value="1"/>
</dbReference>
<dbReference type="SMART" id="SM01040">
    <property type="entry name" value="Bro-N"/>
    <property type="match status" value="1"/>
</dbReference>
<organism evidence="2 3">
    <name type="scientific">Pseudomonas savastanoi</name>
    <name type="common">Pseudomonas syringae pv. savastanoi</name>
    <dbReference type="NCBI Taxonomy" id="29438"/>
    <lineage>
        <taxon>Bacteria</taxon>
        <taxon>Pseudomonadati</taxon>
        <taxon>Pseudomonadota</taxon>
        <taxon>Gammaproteobacteria</taxon>
        <taxon>Pseudomonadales</taxon>
        <taxon>Pseudomonadaceae</taxon>
        <taxon>Pseudomonas</taxon>
    </lineage>
</organism>
<proteinExistence type="predicted"/>
<evidence type="ECO:0000259" key="1">
    <source>
        <dbReference type="PROSITE" id="PS51750"/>
    </source>
</evidence>
<evidence type="ECO:0000313" key="3">
    <source>
        <dbReference type="Proteomes" id="UP000270795"/>
    </source>
</evidence>
<dbReference type="PANTHER" id="PTHR36180:SF2">
    <property type="entry name" value="BRO FAMILY PROTEIN"/>
    <property type="match status" value="1"/>
</dbReference>
<reference evidence="2 3" key="1">
    <citation type="submission" date="2018-08" db="EMBL/GenBank/DDBJ databases">
        <title>Recombination of ecologically and evolutionarily significant loci maintains genetic cohesion in the Pseudomonas syringae species complex.</title>
        <authorList>
            <person name="Dillon M."/>
            <person name="Thakur S."/>
            <person name="Almeida R.N.D."/>
            <person name="Weir B.S."/>
            <person name="Guttman D.S."/>
        </authorList>
    </citation>
    <scope>NUCLEOTIDE SEQUENCE [LARGE SCALE GENOMIC DNA]</scope>
    <source>
        <strain evidence="2 3">ICMP 11899</strain>
    </source>
</reference>
<feature type="domain" description="Bro-N" evidence="1">
    <location>
        <begin position="82"/>
        <end position="184"/>
    </location>
</feature>
<protein>
    <recommendedName>
        <fullName evidence="1">Bro-N domain-containing protein</fullName>
    </recommendedName>
</protein>
<dbReference type="Pfam" id="PF02498">
    <property type="entry name" value="Bro-N"/>
    <property type="match status" value="1"/>
</dbReference>
<accession>A0A3M6A739</accession>
<dbReference type="Proteomes" id="UP000270795">
    <property type="component" value="Unassembled WGS sequence"/>
</dbReference>
<sequence length="253" mass="29100">MRLFCASGFPTPAGKVTFYAGSGRIQDPKGEYVRPVSGGFLSSRHLNPCPKKASRGSTWPVQAINPVLVHIPFRRWHMTRPHTPTPFHRHNRQLLALLLENQPWFSARDLGRMIGWPLNERTLRKLDADQHRMITLDLHGEAQSELMVSESGAYAMMVHHYHAENRGLRQWLTNEVVPALRDGQVPFDDCTPHLSMLQWPGLSVSMLHWHSEPWIRLRDMPMLLAHPQMEVEGRPRSLGRPWWRAVMPATRLG</sequence>
<evidence type="ECO:0000313" key="2">
    <source>
        <dbReference type="EMBL" id="RMV14658.1"/>
    </source>
</evidence>
<dbReference type="EMBL" id="RBUM01000275">
    <property type="protein sequence ID" value="RMV14658.1"/>
    <property type="molecule type" value="Genomic_DNA"/>
</dbReference>
<comment type="caution">
    <text evidence="2">The sequence shown here is derived from an EMBL/GenBank/DDBJ whole genome shotgun (WGS) entry which is preliminary data.</text>
</comment>
<dbReference type="InterPro" id="IPR003497">
    <property type="entry name" value="BRO_N_domain"/>
</dbReference>
<dbReference type="AlphaFoldDB" id="A0A3M6A739"/>
<gene>
    <name evidence="2" type="ORF">ALP17_00174</name>
</gene>
<dbReference type="PANTHER" id="PTHR36180">
    <property type="entry name" value="DNA-BINDING PROTEIN-RELATED-RELATED"/>
    <property type="match status" value="1"/>
</dbReference>
<name>A0A3M6A739_PSESS</name>